<keyword evidence="3" id="KW-1015">Disulfide bond</keyword>
<reference evidence="10 11" key="1">
    <citation type="journal article" date="2015" name="Nat. Commun.">
        <title>Outbred genome sequencing and CRISPR/Cas9 gene editing in butterflies.</title>
        <authorList>
            <person name="Li X."/>
            <person name="Fan D."/>
            <person name="Zhang W."/>
            <person name="Liu G."/>
            <person name="Zhang L."/>
            <person name="Zhao L."/>
            <person name="Fang X."/>
            <person name="Chen L."/>
            <person name="Dong Y."/>
            <person name="Chen Y."/>
            <person name="Ding Y."/>
            <person name="Zhao R."/>
            <person name="Feng M."/>
            <person name="Zhu Y."/>
            <person name="Feng Y."/>
            <person name="Jiang X."/>
            <person name="Zhu D."/>
            <person name="Xiang H."/>
            <person name="Feng X."/>
            <person name="Li S."/>
            <person name="Wang J."/>
            <person name="Zhang G."/>
            <person name="Kronforst M.R."/>
            <person name="Wang W."/>
        </authorList>
    </citation>
    <scope>NUCLEOTIDE SEQUENCE [LARGE SCALE GENOMIC DNA]</scope>
    <source>
        <strain evidence="10">Ya'a_city_454_Pm</strain>
        <tissue evidence="10">Whole body</tissue>
    </source>
</reference>
<comment type="caution">
    <text evidence="8">Lacks conserved residue(s) required for the propagation of feature annotation.</text>
</comment>
<protein>
    <recommendedName>
        <fullName evidence="9">Angiotensin-converting enzyme</fullName>
        <ecNumber evidence="9">3.4.-.-</ecNumber>
    </recommendedName>
</protein>
<dbReference type="GO" id="GO:0008241">
    <property type="term" value="F:peptidyl-dipeptidase activity"/>
    <property type="evidence" value="ECO:0007669"/>
    <property type="project" value="InterPro"/>
</dbReference>
<keyword evidence="9" id="KW-0645">Protease</keyword>
<organism evidence="10 11">
    <name type="scientific">Papilio machaon</name>
    <name type="common">Old World swallowtail butterfly</name>
    <dbReference type="NCBI Taxonomy" id="76193"/>
    <lineage>
        <taxon>Eukaryota</taxon>
        <taxon>Metazoa</taxon>
        <taxon>Ecdysozoa</taxon>
        <taxon>Arthropoda</taxon>
        <taxon>Hexapoda</taxon>
        <taxon>Insecta</taxon>
        <taxon>Pterygota</taxon>
        <taxon>Neoptera</taxon>
        <taxon>Endopterygota</taxon>
        <taxon>Lepidoptera</taxon>
        <taxon>Glossata</taxon>
        <taxon>Ditrysia</taxon>
        <taxon>Papilionoidea</taxon>
        <taxon>Papilionidae</taxon>
        <taxon>Papilioninae</taxon>
        <taxon>Papilio</taxon>
    </lineage>
</organism>
<dbReference type="EC" id="3.4.-.-" evidence="9"/>
<evidence type="ECO:0000256" key="4">
    <source>
        <dbReference type="ARBA" id="ARBA00023180"/>
    </source>
</evidence>
<keyword evidence="2" id="KW-0732">Signal</keyword>
<dbReference type="EMBL" id="KQ459934">
    <property type="protein sequence ID" value="KPJ19246.1"/>
    <property type="molecule type" value="Genomic_DNA"/>
</dbReference>
<evidence type="ECO:0000256" key="5">
    <source>
        <dbReference type="PIRSR" id="PIRSR601548-2"/>
    </source>
</evidence>
<keyword evidence="9" id="KW-0121">Carboxypeptidase</keyword>
<accession>A0A0N1PJ49</accession>
<evidence type="ECO:0000256" key="8">
    <source>
        <dbReference type="PROSITE-ProRule" id="PRU01355"/>
    </source>
</evidence>
<dbReference type="InterPro" id="IPR001548">
    <property type="entry name" value="Peptidase_M2"/>
</dbReference>
<keyword evidence="6 9" id="KW-0862">Zinc</keyword>
<comment type="cofactor">
    <cofactor evidence="9">
        <name>Zn(2+)</name>
        <dbReference type="ChEBI" id="CHEBI:29105"/>
    </cofactor>
    <text evidence="9">Binds 1 zinc ion per subunit.</text>
</comment>
<name>A0A0N1PJ49_PAPMA</name>
<dbReference type="PROSITE" id="PS52011">
    <property type="entry name" value="PEPTIDASE_M2"/>
    <property type="match status" value="1"/>
</dbReference>
<keyword evidence="6 9" id="KW-0479">Metal-binding</keyword>
<evidence type="ECO:0000256" key="7">
    <source>
        <dbReference type="PIRSR" id="PIRSR601548-8"/>
    </source>
</evidence>
<proteinExistence type="inferred from homology"/>
<dbReference type="PANTHER" id="PTHR10514">
    <property type="entry name" value="ANGIOTENSIN-CONVERTING ENZYME"/>
    <property type="match status" value="1"/>
</dbReference>
<dbReference type="Pfam" id="PF01401">
    <property type="entry name" value="Peptidase_M2"/>
    <property type="match status" value="1"/>
</dbReference>
<sequence length="174" mass="20181">MFKETYSWSSGACFRYDALQLDLSGFTSACALLSLTTRFHEAIGETIALSVASPRHLQTLGLVQKSIDDTAHDINYLFTQAMDKLAFLPFALVMDKWRWDVFTGDIRKEQYNCHWWRLREQYQGVKPPVLRSEMDFDPGSKYHIPANIPYIRFFDYGNSKIENFSSFNETNIPV</sequence>
<gene>
    <name evidence="10" type="ORF">RR48_02453</name>
</gene>
<keyword evidence="4 9" id="KW-0325">Glycoprotein</keyword>
<evidence type="ECO:0000313" key="11">
    <source>
        <dbReference type="Proteomes" id="UP000053240"/>
    </source>
</evidence>
<dbReference type="GO" id="GO:0004180">
    <property type="term" value="F:carboxypeptidase activity"/>
    <property type="evidence" value="ECO:0007669"/>
    <property type="project" value="UniProtKB-KW"/>
</dbReference>
<evidence type="ECO:0000256" key="1">
    <source>
        <dbReference type="ARBA" id="ARBA00008139"/>
    </source>
</evidence>
<evidence type="ECO:0000313" key="10">
    <source>
        <dbReference type="EMBL" id="KPJ19246.1"/>
    </source>
</evidence>
<dbReference type="GO" id="GO:0046872">
    <property type="term" value="F:metal ion binding"/>
    <property type="evidence" value="ECO:0007669"/>
    <property type="project" value="UniProtKB-KW"/>
</dbReference>
<dbReference type="PRINTS" id="PR00791">
    <property type="entry name" value="PEPDIPTASEA"/>
</dbReference>
<dbReference type="GO" id="GO:0006508">
    <property type="term" value="P:proteolysis"/>
    <property type="evidence" value="ECO:0007669"/>
    <property type="project" value="UniProtKB-KW"/>
</dbReference>
<evidence type="ECO:0000256" key="3">
    <source>
        <dbReference type="ARBA" id="ARBA00023157"/>
    </source>
</evidence>
<keyword evidence="9" id="KW-0378">Hydrolase</keyword>
<dbReference type="PANTHER" id="PTHR10514:SF40">
    <property type="entry name" value="ANGIOTENSIN-CONVERTING ENZYME"/>
    <property type="match status" value="1"/>
</dbReference>
<dbReference type="AlphaFoldDB" id="A0A0N1PJ49"/>
<dbReference type="InParanoid" id="A0A0N1PJ49"/>
<dbReference type="GO" id="GO:0005886">
    <property type="term" value="C:plasma membrane"/>
    <property type="evidence" value="ECO:0007669"/>
    <property type="project" value="TreeGrafter"/>
</dbReference>
<dbReference type="SUPFAM" id="SSF55486">
    <property type="entry name" value="Metalloproteases ('zincins'), catalytic domain"/>
    <property type="match status" value="1"/>
</dbReference>
<keyword evidence="11" id="KW-1185">Reference proteome</keyword>
<keyword evidence="9" id="KW-0482">Metalloprotease</keyword>
<feature type="binding site" evidence="6">
    <location>
        <position position="41"/>
    </location>
    <ligand>
        <name>Zn(2+)</name>
        <dbReference type="ChEBI" id="CHEBI:29105"/>
        <label>1</label>
        <note>catalytic</note>
    </ligand>
</feature>
<evidence type="ECO:0000256" key="9">
    <source>
        <dbReference type="RuleBase" id="RU361144"/>
    </source>
</evidence>
<feature type="binding site" evidence="7">
    <location>
        <position position="41"/>
    </location>
    <ligand>
        <name>Zn(2+)</name>
        <dbReference type="ChEBI" id="CHEBI:29105"/>
        <label>2</label>
        <note>catalytic</note>
    </ligand>
</feature>
<evidence type="ECO:0000256" key="2">
    <source>
        <dbReference type="ARBA" id="ARBA00022729"/>
    </source>
</evidence>
<evidence type="ECO:0000256" key="6">
    <source>
        <dbReference type="PIRSR" id="PIRSR601548-3"/>
    </source>
</evidence>
<dbReference type="GO" id="GO:0008237">
    <property type="term" value="F:metallopeptidase activity"/>
    <property type="evidence" value="ECO:0007669"/>
    <property type="project" value="UniProtKB-KW"/>
</dbReference>
<dbReference type="Proteomes" id="UP000053240">
    <property type="component" value="Unassembled WGS sequence"/>
</dbReference>
<dbReference type="STRING" id="76193.A0A0N1PJ49"/>
<feature type="binding site" evidence="5">
    <location>
        <position position="152"/>
    </location>
    <ligand>
        <name>chloride</name>
        <dbReference type="ChEBI" id="CHEBI:17996"/>
        <label>1</label>
    </ligand>
</feature>
<comment type="similarity">
    <text evidence="1 8 9">Belongs to the peptidase M2 family.</text>
</comment>